<dbReference type="PROSITE" id="PS50071">
    <property type="entry name" value="HOMEOBOX_2"/>
    <property type="match status" value="1"/>
</dbReference>
<evidence type="ECO:0000256" key="2">
    <source>
        <dbReference type="ARBA" id="ARBA00023125"/>
    </source>
</evidence>
<dbReference type="InterPro" id="IPR017970">
    <property type="entry name" value="Homeobox_CS"/>
</dbReference>
<keyword evidence="10" id="KW-1185">Reference proteome</keyword>
<dbReference type="OrthoDB" id="6159439at2759"/>
<comment type="subcellular location">
    <subcellularLocation>
        <location evidence="1 5 6">Nucleus</location>
    </subcellularLocation>
</comment>
<dbReference type="SMART" id="SM00389">
    <property type="entry name" value="HOX"/>
    <property type="match status" value="1"/>
</dbReference>
<dbReference type="InterPro" id="IPR009057">
    <property type="entry name" value="Homeodomain-like_sf"/>
</dbReference>
<evidence type="ECO:0000256" key="3">
    <source>
        <dbReference type="ARBA" id="ARBA00023155"/>
    </source>
</evidence>
<keyword evidence="2 5" id="KW-0238">DNA-binding</keyword>
<dbReference type="SUPFAM" id="SSF46689">
    <property type="entry name" value="Homeodomain-like"/>
    <property type="match status" value="1"/>
</dbReference>
<evidence type="ECO:0000259" key="8">
    <source>
        <dbReference type="PROSITE" id="PS50071"/>
    </source>
</evidence>
<evidence type="ECO:0000256" key="5">
    <source>
        <dbReference type="PROSITE-ProRule" id="PRU00108"/>
    </source>
</evidence>
<dbReference type="GO" id="GO:0005634">
    <property type="term" value="C:nucleus"/>
    <property type="evidence" value="ECO:0007669"/>
    <property type="project" value="UniProtKB-SubCell"/>
</dbReference>
<accession>A0A3P7P8S5</accession>
<dbReference type="PROSITE" id="PS00027">
    <property type="entry name" value="HOMEOBOX_1"/>
    <property type="match status" value="1"/>
</dbReference>
<evidence type="ECO:0000256" key="4">
    <source>
        <dbReference type="ARBA" id="ARBA00023242"/>
    </source>
</evidence>
<dbReference type="EMBL" id="UYRU01059327">
    <property type="protein sequence ID" value="VDN14456.1"/>
    <property type="molecule type" value="Genomic_DNA"/>
</dbReference>
<dbReference type="CDD" id="cd00086">
    <property type="entry name" value="homeodomain"/>
    <property type="match status" value="1"/>
</dbReference>
<dbReference type="InterPro" id="IPR001356">
    <property type="entry name" value="HD"/>
</dbReference>
<dbReference type="InterPro" id="IPR050394">
    <property type="entry name" value="Homeobox_NK-like"/>
</dbReference>
<gene>
    <name evidence="9" type="ORF">DILT_LOCUS10287</name>
</gene>
<evidence type="ECO:0000313" key="10">
    <source>
        <dbReference type="Proteomes" id="UP000281553"/>
    </source>
</evidence>
<evidence type="ECO:0000256" key="7">
    <source>
        <dbReference type="SAM" id="MobiDB-lite"/>
    </source>
</evidence>
<dbReference type="Proteomes" id="UP000281553">
    <property type="component" value="Unassembled WGS sequence"/>
</dbReference>
<feature type="region of interest" description="Disordered" evidence="7">
    <location>
        <begin position="186"/>
        <end position="213"/>
    </location>
</feature>
<dbReference type="PANTHER" id="PTHR24340:SF37">
    <property type="entry name" value="HOMEOBOX PROTEIN SLOU"/>
    <property type="match status" value="1"/>
</dbReference>
<sequence length="278" mass="30785">MDKEVDSSAPPVTGMAPVFTVPQTLEASETVDSATGTQTHADGYSSACPNTDLHKFQRLPRHADFGTEDEHYQQLYSRGASGNTFKHRRARTAFTYGQLMALENKFKTTRYLSVCERMNMAISLNLTETQVKIWFQNRRTKWKKENPSENHHLCVSSRQADATRAINHQSNTPCGSVCKLIENDSVDSTTESSDGSSRLTCNETNNNNNNRPVELPTPDPNFLTSPGANLWLAYLYGQLQSTQPDADLSTSVSLFGSNLNRLASMDAQTGQHGVNNVC</sequence>
<evidence type="ECO:0000256" key="1">
    <source>
        <dbReference type="ARBA" id="ARBA00004123"/>
    </source>
</evidence>
<organism evidence="9 10">
    <name type="scientific">Dibothriocephalus latus</name>
    <name type="common">Fish tapeworm</name>
    <name type="synonym">Diphyllobothrium latum</name>
    <dbReference type="NCBI Taxonomy" id="60516"/>
    <lineage>
        <taxon>Eukaryota</taxon>
        <taxon>Metazoa</taxon>
        <taxon>Spiralia</taxon>
        <taxon>Lophotrochozoa</taxon>
        <taxon>Platyhelminthes</taxon>
        <taxon>Cestoda</taxon>
        <taxon>Eucestoda</taxon>
        <taxon>Diphyllobothriidea</taxon>
        <taxon>Diphyllobothriidae</taxon>
        <taxon>Dibothriocephalus</taxon>
    </lineage>
</organism>
<dbReference type="PANTHER" id="PTHR24340">
    <property type="entry name" value="HOMEOBOX PROTEIN NKX"/>
    <property type="match status" value="1"/>
</dbReference>
<reference evidence="9 10" key="1">
    <citation type="submission" date="2018-11" db="EMBL/GenBank/DDBJ databases">
        <authorList>
            <consortium name="Pathogen Informatics"/>
        </authorList>
    </citation>
    <scope>NUCLEOTIDE SEQUENCE [LARGE SCALE GENOMIC DNA]</scope>
</reference>
<dbReference type="GO" id="GO:0000978">
    <property type="term" value="F:RNA polymerase II cis-regulatory region sequence-specific DNA binding"/>
    <property type="evidence" value="ECO:0007669"/>
    <property type="project" value="TreeGrafter"/>
</dbReference>
<dbReference type="AlphaFoldDB" id="A0A3P7P8S5"/>
<feature type="domain" description="Homeobox" evidence="8">
    <location>
        <begin position="85"/>
        <end position="145"/>
    </location>
</feature>
<evidence type="ECO:0000313" key="9">
    <source>
        <dbReference type="EMBL" id="VDN14456.1"/>
    </source>
</evidence>
<dbReference type="GO" id="GO:0000981">
    <property type="term" value="F:DNA-binding transcription factor activity, RNA polymerase II-specific"/>
    <property type="evidence" value="ECO:0007669"/>
    <property type="project" value="InterPro"/>
</dbReference>
<dbReference type="InterPro" id="IPR020479">
    <property type="entry name" value="HD_metazoa"/>
</dbReference>
<dbReference type="Pfam" id="PF00046">
    <property type="entry name" value="Homeodomain"/>
    <property type="match status" value="1"/>
</dbReference>
<keyword evidence="3 5" id="KW-0371">Homeobox</keyword>
<feature type="compositionally biased region" description="Polar residues" evidence="7">
    <location>
        <begin position="186"/>
        <end position="204"/>
    </location>
</feature>
<feature type="DNA-binding region" description="Homeobox" evidence="5">
    <location>
        <begin position="87"/>
        <end position="146"/>
    </location>
</feature>
<dbReference type="Gene3D" id="1.10.10.60">
    <property type="entry name" value="Homeodomain-like"/>
    <property type="match status" value="1"/>
</dbReference>
<protein>
    <recommendedName>
        <fullName evidence="8">Homeobox domain-containing protein</fullName>
    </recommendedName>
</protein>
<dbReference type="GO" id="GO:0030154">
    <property type="term" value="P:cell differentiation"/>
    <property type="evidence" value="ECO:0007669"/>
    <property type="project" value="TreeGrafter"/>
</dbReference>
<evidence type="ECO:0000256" key="6">
    <source>
        <dbReference type="RuleBase" id="RU000682"/>
    </source>
</evidence>
<proteinExistence type="predicted"/>
<keyword evidence="4 5" id="KW-0539">Nucleus</keyword>
<name>A0A3P7P8S5_DIBLA</name>
<dbReference type="PRINTS" id="PR00024">
    <property type="entry name" value="HOMEOBOX"/>
</dbReference>